<name>A0A0F9W1R5_9ZZZZ</name>
<evidence type="ECO:0000313" key="1">
    <source>
        <dbReference type="EMBL" id="KKN71998.1"/>
    </source>
</evidence>
<comment type="caution">
    <text evidence="1">The sequence shown here is derived from an EMBL/GenBank/DDBJ whole genome shotgun (WGS) entry which is preliminary data.</text>
</comment>
<dbReference type="AlphaFoldDB" id="A0A0F9W1R5"/>
<sequence>MKSKRKIITALALLIPSYSAFADFSLPGKGSVTYPTGVVKEFKFGFEWQQKAEKFIIGSKSYNMEQIPSSYSVAITLSKDDSQVWVQEFNNGFIKEFEWQIGEHKVTLKKQQFSDPVKGDYVIELNGRSYFFTRNNASIVMNFNEEGIETIAIDGVTKNMGTKN</sequence>
<accession>A0A0F9W1R5</accession>
<organism evidence="1">
    <name type="scientific">marine sediment metagenome</name>
    <dbReference type="NCBI Taxonomy" id="412755"/>
    <lineage>
        <taxon>unclassified sequences</taxon>
        <taxon>metagenomes</taxon>
        <taxon>ecological metagenomes</taxon>
    </lineage>
</organism>
<proteinExistence type="predicted"/>
<gene>
    <name evidence="1" type="ORF">LCGC14_0415430</name>
</gene>
<dbReference type="EMBL" id="LAZR01000372">
    <property type="protein sequence ID" value="KKN71998.1"/>
    <property type="molecule type" value="Genomic_DNA"/>
</dbReference>
<protein>
    <submittedName>
        <fullName evidence="1">Uncharacterized protein</fullName>
    </submittedName>
</protein>
<reference evidence="1" key="1">
    <citation type="journal article" date="2015" name="Nature">
        <title>Complex archaea that bridge the gap between prokaryotes and eukaryotes.</title>
        <authorList>
            <person name="Spang A."/>
            <person name="Saw J.H."/>
            <person name="Jorgensen S.L."/>
            <person name="Zaremba-Niedzwiedzka K."/>
            <person name="Martijn J."/>
            <person name="Lind A.E."/>
            <person name="van Eijk R."/>
            <person name="Schleper C."/>
            <person name="Guy L."/>
            <person name="Ettema T.J."/>
        </authorList>
    </citation>
    <scope>NUCLEOTIDE SEQUENCE</scope>
</reference>